<reference evidence="4" key="1">
    <citation type="submission" date="2016-06" db="EMBL/GenBank/DDBJ databases">
        <authorList>
            <person name="Varghese N."/>
        </authorList>
    </citation>
    <scope>NUCLEOTIDE SEQUENCE [LARGE SCALE GENOMIC DNA]</scope>
    <source>
        <strain evidence="4">DSM 45344</strain>
    </source>
</reference>
<feature type="compositionally biased region" description="Low complexity" evidence="1">
    <location>
        <begin position="160"/>
        <end position="180"/>
    </location>
</feature>
<feature type="compositionally biased region" description="Low complexity" evidence="1">
    <location>
        <begin position="121"/>
        <end position="142"/>
    </location>
</feature>
<dbReference type="AlphaFoldDB" id="A0A1C3N500"/>
<keyword evidence="4" id="KW-1185">Reference proteome</keyword>
<dbReference type="PATRIC" id="fig|307121.4.peg.3216"/>
<keyword evidence="2" id="KW-1133">Transmembrane helix</keyword>
<dbReference type="EMBL" id="LT598496">
    <property type="protein sequence ID" value="SBV27626.1"/>
    <property type="molecule type" value="Genomic_DNA"/>
</dbReference>
<dbReference type="STRING" id="307121.GA0070620_3152"/>
<sequence>MQPESPYRYTHMLGACQVGKAWAAVDGQGRFATVAVLDGVAASDQRWRDAFANAVNALAQADGGHTFAASDFSAAHPWVAYTAEQGHAPQRLFQSLGLDYQPVPDLPISAPPVSGTPASATPVSATPVSGPSVSSPPVSGAPELVSEMPQLPWAVQQATPVSGQPVSPSPQPVSGSPSSPDAGTPVPSPRPPVGQTGAAFQDPFATPTRRIKPSEPQRSRTGLRVGLIALVLVLVVGGGVAVWALSGNDDGTPDGAPTASAALPPPIPTTPPQSPGIEPPKAGAWPTQWPRFNERDTVRTLTDLDGLGFPVKVPTTWQCTLVGRTEGFVKYQCGAAATGQQAVGGEVIVRDCPQPCTDQWQNAMRGVEEAWGAQWIRSGQYASYAEQIIEIDGQQRHGLVVVAYFRSGESGAIDRQLVIRMTSPVPEAYQLRRFASYIRDVVVF</sequence>
<evidence type="ECO:0000313" key="3">
    <source>
        <dbReference type="EMBL" id="SBV27626.1"/>
    </source>
</evidence>
<name>A0A1C3N500_9ACTN</name>
<keyword evidence="2" id="KW-0472">Membrane</keyword>
<dbReference type="Proteomes" id="UP000199393">
    <property type="component" value="Chromosome I"/>
</dbReference>
<feature type="transmembrane region" description="Helical" evidence="2">
    <location>
        <begin position="225"/>
        <end position="245"/>
    </location>
</feature>
<protein>
    <submittedName>
        <fullName evidence="3">Uncharacterized protein</fullName>
    </submittedName>
</protein>
<keyword evidence="2" id="KW-0812">Transmembrane</keyword>
<feature type="region of interest" description="Disordered" evidence="1">
    <location>
        <begin position="107"/>
        <end position="144"/>
    </location>
</feature>
<evidence type="ECO:0000256" key="1">
    <source>
        <dbReference type="SAM" id="MobiDB-lite"/>
    </source>
</evidence>
<feature type="region of interest" description="Disordered" evidence="1">
    <location>
        <begin position="252"/>
        <end position="287"/>
    </location>
</feature>
<accession>A0A1C3N500</accession>
<feature type="region of interest" description="Disordered" evidence="1">
    <location>
        <begin position="157"/>
        <end position="219"/>
    </location>
</feature>
<feature type="compositionally biased region" description="Pro residues" evidence="1">
    <location>
        <begin position="263"/>
        <end position="278"/>
    </location>
</feature>
<evidence type="ECO:0000256" key="2">
    <source>
        <dbReference type="SAM" id="Phobius"/>
    </source>
</evidence>
<proteinExistence type="predicted"/>
<organism evidence="3 4">
    <name type="scientific">Micromonospora krabiensis</name>
    <dbReference type="NCBI Taxonomy" id="307121"/>
    <lineage>
        <taxon>Bacteria</taxon>
        <taxon>Bacillati</taxon>
        <taxon>Actinomycetota</taxon>
        <taxon>Actinomycetes</taxon>
        <taxon>Micromonosporales</taxon>
        <taxon>Micromonosporaceae</taxon>
        <taxon>Micromonospora</taxon>
    </lineage>
</organism>
<gene>
    <name evidence="3" type="ORF">GA0070620_3152</name>
</gene>
<evidence type="ECO:0000313" key="4">
    <source>
        <dbReference type="Proteomes" id="UP000199393"/>
    </source>
</evidence>